<dbReference type="EMBL" id="CAVMBE010000090">
    <property type="protein sequence ID" value="CAK4033620.1"/>
    <property type="molecule type" value="Genomic_DNA"/>
</dbReference>
<evidence type="ECO:0000256" key="1">
    <source>
        <dbReference type="ARBA" id="ARBA00005567"/>
    </source>
</evidence>
<dbReference type="GO" id="GO:0000062">
    <property type="term" value="F:fatty-acyl-CoA binding"/>
    <property type="evidence" value="ECO:0007669"/>
    <property type="project" value="InterPro"/>
</dbReference>
<dbReference type="Proteomes" id="UP001296104">
    <property type="component" value="Unassembled WGS sequence"/>
</dbReference>
<dbReference type="AlphaFoldDB" id="A0AAI8Z714"/>
<dbReference type="PANTHER" id="PTHR23310">
    <property type="entry name" value="ACYL-COA-BINDING PROTEIN, ACBP"/>
    <property type="match status" value="1"/>
</dbReference>
<comment type="similarity">
    <text evidence="1">Belongs to the ACBP family.</text>
</comment>
<protein>
    <submittedName>
        <fullName evidence="4">Acyl binding</fullName>
    </submittedName>
</protein>
<keyword evidence="5" id="KW-1185">Reference proteome</keyword>
<gene>
    <name evidence="4" type="ORF">LECACI_7A008778</name>
</gene>
<dbReference type="Pfam" id="PF00887">
    <property type="entry name" value="ACBP"/>
    <property type="match status" value="1"/>
</dbReference>
<dbReference type="InterPro" id="IPR014352">
    <property type="entry name" value="FERM/acyl-CoA-bd_prot_sf"/>
</dbReference>
<dbReference type="InterPro" id="IPR000582">
    <property type="entry name" value="Acyl-CoA-binding_protein"/>
</dbReference>
<evidence type="ECO:0000256" key="2">
    <source>
        <dbReference type="ARBA" id="ARBA00023121"/>
    </source>
</evidence>
<dbReference type="Gene3D" id="1.20.80.10">
    <property type="match status" value="1"/>
</dbReference>
<name>A0AAI8Z714_9PEZI</name>
<dbReference type="PROSITE" id="PS51228">
    <property type="entry name" value="ACB_2"/>
    <property type="match status" value="1"/>
</dbReference>
<keyword evidence="2" id="KW-0446">Lipid-binding</keyword>
<comment type="caution">
    <text evidence="4">The sequence shown here is derived from an EMBL/GenBank/DDBJ whole genome shotgun (WGS) entry which is preliminary data.</text>
</comment>
<dbReference type="PANTHER" id="PTHR23310:SF62">
    <property type="entry name" value="ACYL-COA BINDING PROTEIN 1, ISOFORM A"/>
    <property type="match status" value="1"/>
</dbReference>
<feature type="domain" description="ACB" evidence="3">
    <location>
        <begin position="1"/>
        <end position="92"/>
    </location>
</feature>
<dbReference type="SUPFAM" id="SSF47027">
    <property type="entry name" value="Acyl-CoA binding protein"/>
    <property type="match status" value="1"/>
</dbReference>
<evidence type="ECO:0000313" key="4">
    <source>
        <dbReference type="EMBL" id="CAK4033620.1"/>
    </source>
</evidence>
<dbReference type="PRINTS" id="PR00689">
    <property type="entry name" value="ACOABINDINGP"/>
</dbReference>
<reference evidence="4" key="1">
    <citation type="submission" date="2023-11" db="EMBL/GenBank/DDBJ databases">
        <authorList>
            <person name="Alioto T."/>
            <person name="Alioto T."/>
            <person name="Gomez Garrido J."/>
        </authorList>
    </citation>
    <scope>NUCLEOTIDE SEQUENCE</scope>
</reference>
<organism evidence="4 5">
    <name type="scientific">Lecanosticta acicola</name>
    <dbReference type="NCBI Taxonomy" id="111012"/>
    <lineage>
        <taxon>Eukaryota</taxon>
        <taxon>Fungi</taxon>
        <taxon>Dikarya</taxon>
        <taxon>Ascomycota</taxon>
        <taxon>Pezizomycotina</taxon>
        <taxon>Dothideomycetes</taxon>
        <taxon>Dothideomycetidae</taxon>
        <taxon>Mycosphaerellales</taxon>
        <taxon>Mycosphaerellaceae</taxon>
        <taxon>Lecanosticta</taxon>
    </lineage>
</organism>
<accession>A0AAI8Z714</accession>
<dbReference type="GO" id="GO:0006631">
    <property type="term" value="P:fatty acid metabolic process"/>
    <property type="evidence" value="ECO:0007669"/>
    <property type="project" value="TreeGrafter"/>
</dbReference>
<dbReference type="InterPro" id="IPR035984">
    <property type="entry name" value="Acyl-CoA-binding_sf"/>
</dbReference>
<evidence type="ECO:0000313" key="5">
    <source>
        <dbReference type="Proteomes" id="UP001296104"/>
    </source>
</evidence>
<sequence length="94" mass="10458">MVTESPAFKKAAEDVQKLNSKPGTDEMLKLYGLYKVGKGEDISTVPKPSTFDFAGKKKREEWQKTVDQGISAEEAQKQYVAYVGELKKKHGFSG</sequence>
<proteinExistence type="inferred from homology"/>
<evidence type="ECO:0000259" key="3">
    <source>
        <dbReference type="PROSITE" id="PS51228"/>
    </source>
</evidence>